<comment type="caution">
    <text evidence="2">The sequence shown here is derived from an EMBL/GenBank/DDBJ whole genome shotgun (WGS) entry which is preliminary data.</text>
</comment>
<organism evidence="2 3">
    <name type="scientific">Planktosalinus lacus</name>
    <dbReference type="NCBI Taxonomy" id="1526573"/>
    <lineage>
        <taxon>Bacteria</taxon>
        <taxon>Pseudomonadati</taxon>
        <taxon>Bacteroidota</taxon>
        <taxon>Flavobacteriia</taxon>
        <taxon>Flavobacteriales</taxon>
        <taxon>Flavobacteriaceae</taxon>
        <taxon>Planktosalinus</taxon>
    </lineage>
</organism>
<dbReference type="RefSeq" id="WP_229741295.1">
    <property type="nucleotide sequence ID" value="NZ_BMGK01000002.1"/>
</dbReference>
<dbReference type="Proteomes" id="UP000652231">
    <property type="component" value="Unassembled WGS sequence"/>
</dbReference>
<dbReference type="EMBL" id="BMGK01000002">
    <property type="protein sequence ID" value="GGD84874.1"/>
    <property type="molecule type" value="Genomic_DNA"/>
</dbReference>
<proteinExistence type="predicted"/>
<dbReference type="InterPro" id="IPR007569">
    <property type="entry name" value="DUF559"/>
</dbReference>
<dbReference type="Pfam" id="PF04480">
    <property type="entry name" value="DUF559"/>
    <property type="match status" value="1"/>
</dbReference>
<evidence type="ECO:0000259" key="1">
    <source>
        <dbReference type="Pfam" id="PF04480"/>
    </source>
</evidence>
<dbReference type="PANTHER" id="PTHR38590:SF1">
    <property type="entry name" value="BLL0828 PROTEIN"/>
    <property type="match status" value="1"/>
</dbReference>
<dbReference type="InterPro" id="IPR011335">
    <property type="entry name" value="Restrct_endonuc-II-like"/>
</dbReference>
<feature type="domain" description="DUF559" evidence="1">
    <location>
        <begin position="23"/>
        <end position="126"/>
    </location>
</feature>
<dbReference type="Gene3D" id="3.40.960.10">
    <property type="entry name" value="VSR Endonuclease"/>
    <property type="match status" value="1"/>
</dbReference>
<name>A0A8J2V8J3_9FLAO</name>
<reference evidence="2" key="1">
    <citation type="journal article" date="2014" name="Int. J. Syst. Evol. Microbiol.">
        <title>Complete genome sequence of Corynebacterium casei LMG S-19264T (=DSM 44701T), isolated from a smear-ripened cheese.</title>
        <authorList>
            <consortium name="US DOE Joint Genome Institute (JGI-PGF)"/>
            <person name="Walter F."/>
            <person name="Albersmeier A."/>
            <person name="Kalinowski J."/>
            <person name="Ruckert C."/>
        </authorList>
    </citation>
    <scope>NUCLEOTIDE SEQUENCE</scope>
    <source>
        <strain evidence="2">CGMCC 1.12924</strain>
    </source>
</reference>
<dbReference type="SUPFAM" id="SSF52980">
    <property type="entry name" value="Restriction endonuclease-like"/>
    <property type="match status" value="1"/>
</dbReference>
<protein>
    <recommendedName>
        <fullName evidence="1">DUF559 domain-containing protein</fullName>
    </recommendedName>
</protein>
<accession>A0A8J2V8J3</accession>
<dbReference type="CDD" id="cd01038">
    <property type="entry name" value="Endonuclease_DUF559"/>
    <property type="match status" value="1"/>
</dbReference>
<sequence>MSKKLNPYHDESMFRGAPTSSFSKAESLRNKMTNAETLLWEALKNNQLDGFKFRRQHPIHLYIADFYCHKLKLVIEIDGAYHKTKEQKVIDKQKTFDLESQGLKVVRFTNEKVESSLDEVLKGIRELAKEIIDK</sequence>
<gene>
    <name evidence="2" type="ORF">GCM10011312_06130</name>
</gene>
<dbReference type="AlphaFoldDB" id="A0A8J2V8J3"/>
<evidence type="ECO:0000313" key="2">
    <source>
        <dbReference type="EMBL" id="GGD84874.1"/>
    </source>
</evidence>
<reference evidence="2" key="2">
    <citation type="submission" date="2020-09" db="EMBL/GenBank/DDBJ databases">
        <authorList>
            <person name="Sun Q."/>
            <person name="Zhou Y."/>
        </authorList>
    </citation>
    <scope>NUCLEOTIDE SEQUENCE</scope>
    <source>
        <strain evidence="2">CGMCC 1.12924</strain>
    </source>
</reference>
<dbReference type="PANTHER" id="PTHR38590">
    <property type="entry name" value="BLL0828 PROTEIN"/>
    <property type="match status" value="1"/>
</dbReference>
<evidence type="ECO:0000313" key="3">
    <source>
        <dbReference type="Proteomes" id="UP000652231"/>
    </source>
</evidence>
<dbReference type="InterPro" id="IPR047216">
    <property type="entry name" value="Endonuclease_DUF559_bact"/>
</dbReference>
<keyword evidence="3" id="KW-1185">Reference proteome</keyword>